<dbReference type="OrthoDB" id="835726at2"/>
<dbReference type="AlphaFoldDB" id="A0A239K0Z9"/>
<gene>
    <name evidence="1" type="ORF">SAMN05421640_2366</name>
</gene>
<dbReference type="RefSeq" id="WP_089357083.1">
    <property type="nucleotide sequence ID" value="NZ_FZPD01000004.1"/>
</dbReference>
<proteinExistence type="predicted"/>
<dbReference type="Proteomes" id="UP000198393">
    <property type="component" value="Unassembled WGS sequence"/>
</dbReference>
<name>A0A239K0Z9_EKHLU</name>
<organism evidence="1 2">
    <name type="scientific">Ekhidna lutea</name>
    <dbReference type="NCBI Taxonomy" id="447679"/>
    <lineage>
        <taxon>Bacteria</taxon>
        <taxon>Pseudomonadati</taxon>
        <taxon>Bacteroidota</taxon>
        <taxon>Cytophagia</taxon>
        <taxon>Cytophagales</taxon>
        <taxon>Reichenbachiellaceae</taxon>
        <taxon>Ekhidna</taxon>
    </lineage>
</organism>
<evidence type="ECO:0000313" key="2">
    <source>
        <dbReference type="Proteomes" id="UP000198393"/>
    </source>
</evidence>
<protein>
    <submittedName>
        <fullName evidence="1">Uncharacterized protein</fullName>
    </submittedName>
</protein>
<keyword evidence="2" id="KW-1185">Reference proteome</keyword>
<dbReference type="EMBL" id="FZPD01000004">
    <property type="protein sequence ID" value="SNT11996.1"/>
    <property type="molecule type" value="Genomic_DNA"/>
</dbReference>
<sequence length="124" mass="14757">MKPFLFILIIHLFVNQIFCQKSCPEFQSSTENYWPLTPGIENNFKLSRDTKITVILNDSIEFQSKFYRIRRETFLKDGRTEELYFRKENGTIYSYDLKQNLESIALPANPEVGMKWETADRSWS</sequence>
<accession>A0A239K0Z9</accession>
<reference evidence="1 2" key="1">
    <citation type="submission" date="2017-06" db="EMBL/GenBank/DDBJ databases">
        <authorList>
            <person name="Kim H.J."/>
            <person name="Triplett B.A."/>
        </authorList>
    </citation>
    <scope>NUCLEOTIDE SEQUENCE [LARGE SCALE GENOMIC DNA]</scope>
    <source>
        <strain evidence="1 2">DSM 19307</strain>
    </source>
</reference>
<evidence type="ECO:0000313" key="1">
    <source>
        <dbReference type="EMBL" id="SNT11996.1"/>
    </source>
</evidence>